<feature type="binding site" evidence="6">
    <location>
        <begin position="313"/>
        <end position="319"/>
    </location>
    <ligand>
        <name>ATP</name>
        <dbReference type="ChEBI" id="CHEBI:30616"/>
    </ligand>
</feature>
<feature type="region of interest" description="Disordered" evidence="7">
    <location>
        <begin position="24"/>
        <end position="48"/>
    </location>
</feature>
<dbReference type="AlphaFoldDB" id="A0A0M3K4Z2"/>
<keyword evidence="2 6" id="KW-0547">Nucleotide-binding</keyword>
<feature type="compositionally biased region" description="Low complexity" evidence="7">
    <location>
        <begin position="167"/>
        <end position="183"/>
    </location>
</feature>
<dbReference type="InterPro" id="IPR022310">
    <property type="entry name" value="NAD/GMP_synthase"/>
</dbReference>
<evidence type="ECO:0000256" key="2">
    <source>
        <dbReference type="ARBA" id="ARBA00022741"/>
    </source>
</evidence>
<keyword evidence="1" id="KW-0436">Ligase</keyword>
<evidence type="ECO:0000313" key="11">
    <source>
        <dbReference type="WBParaSite" id="ASIM_0001603301-mRNA-1"/>
    </source>
</evidence>
<dbReference type="Gene3D" id="3.40.50.620">
    <property type="entry name" value="HUPs"/>
    <property type="match status" value="1"/>
</dbReference>
<dbReference type="InterPro" id="IPR029062">
    <property type="entry name" value="Class_I_gatase-like"/>
</dbReference>
<feature type="domain" description="GMPS ATP-PPase" evidence="8">
    <location>
        <begin position="286"/>
        <end position="418"/>
    </location>
</feature>
<reference evidence="11" key="1">
    <citation type="submission" date="2017-02" db="UniProtKB">
        <authorList>
            <consortium name="WormBaseParasite"/>
        </authorList>
    </citation>
    <scope>IDENTIFICATION</scope>
</reference>
<feature type="compositionally biased region" description="Basic and acidic residues" evidence="7">
    <location>
        <begin position="184"/>
        <end position="199"/>
    </location>
</feature>
<evidence type="ECO:0000256" key="7">
    <source>
        <dbReference type="SAM" id="MobiDB-lite"/>
    </source>
</evidence>
<dbReference type="InterPro" id="IPR017926">
    <property type="entry name" value="GATASE"/>
</dbReference>
<evidence type="ECO:0000313" key="10">
    <source>
        <dbReference type="Proteomes" id="UP000267096"/>
    </source>
</evidence>
<evidence type="ECO:0000256" key="5">
    <source>
        <dbReference type="ARBA" id="ARBA00022840"/>
    </source>
</evidence>
<dbReference type="Pfam" id="PF00117">
    <property type="entry name" value="GATase"/>
    <property type="match status" value="1"/>
</dbReference>
<gene>
    <name evidence="9" type="ORF">ASIM_LOCUS15440</name>
</gene>
<evidence type="ECO:0000256" key="6">
    <source>
        <dbReference type="PROSITE-ProRule" id="PRU00886"/>
    </source>
</evidence>
<name>A0A0M3K4Z2_ANISI</name>
<keyword evidence="10" id="KW-1185">Reference proteome</keyword>
<dbReference type="SUPFAM" id="SSF52317">
    <property type="entry name" value="Class I glutamine amidotransferase-like"/>
    <property type="match status" value="1"/>
</dbReference>
<dbReference type="PROSITE" id="PS51553">
    <property type="entry name" value="GMPS_ATP_PPASE"/>
    <property type="match status" value="1"/>
</dbReference>
<sequence>MHLCVMEKNKLSANFQLSPPILPSTVISPSAPNQSTRHPDYSQSDRTPDQKLFGAAVSGDLSDECLVNGLYISTESKHTTGSSVSSATSLGLLPSDNINNNNNSNNNLNNPNTLSPINKSATLESTVSKSNSTTTKPTQQHHSNTPKKHSAILRPFLRKKTKRSTSRGDSSGVLSSSGSVVVSKGDDQHNPVDTKDSDSKLASSNKLNEVMKRSASPLTQPEGITLPKNDLRHSSNAIHSPNNVTIADESRKLYGVQFHPEVDLTLNGREMFESFLFGIAGCNADFTMGNREQLCIDEIKSVVKDKKVLVMVSGGVDSTVCAALMRKALGPEKVIAIHIDNGFMRYNESNRVIDALNKINLNVKRYNAYYSFINGSVTINGKKSESLLRVTQPELKRKIIGDTFMKVKDMIMDEVCFY</sequence>
<feature type="region of interest" description="Disordered" evidence="7">
    <location>
        <begin position="95"/>
        <end position="241"/>
    </location>
</feature>
<evidence type="ECO:0000256" key="1">
    <source>
        <dbReference type="ARBA" id="ARBA00022598"/>
    </source>
</evidence>
<protein>
    <submittedName>
        <fullName evidence="11">GMPS ATP-PPase domain-containing protein</fullName>
    </submittedName>
</protein>
<evidence type="ECO:0000259" key="8">
    <source>
        <dbReference type="PROSITE" id="PS51553"/>
    </source>
</evidence>
<keyword evidence="4 6" id="KW-0658">Purine biosynthesis</keyword>
<dbReference type="EMBL" id="UYRR01032325">
    <property type="protein sequence ID" value="VDK55160.1"/>
    <property type="molecule type" value="Genomic_DNA"/>
</dbReference>
<feature type="compositionally biased region" description="Low complexity" evidence="7">
    <location>
        <begin position="125"/>
        <end position="138"/>
    </location>
</feature>
<keyword evidence="3 6" id="KW-0332">GMP biosynthesis</keyword>
<dbReference type="InterPro" id="IPR025777">
    <property type="entry name" value="GMPS_ATP_PPase_dom"/>
</dbReference>
<evidence type="ECO:0000256" key="3">
    <source>
        <dbReference type="ARBA" id="ARBA00022749"/>
    </source>
</evidence>
<dbReference type="GO" id="GO:0003921">
    <property type="term" value="F:GMP synthase activity"/>
    <property type="evidence" value="ECO:0007669"/>
    <property type="project" value="InterPro"/>
</dbReference>
<dbReference type="GO" id="GO:0005524">
    <property type="term" value="F:ATP binding"/>
    <property type="evidence" value="ECO:0007669"/>
    <property type="project" value="UniProtKB-UniRule"/>
</dbReference>
<feature type="compositionally biased region" description="Polar residues" evidence="7">
    <location>
        <begin position="25"/>
        <end position="45"/>
    </location>
</feature>
<evidence type="ECO:0000256" key="4">
    <source>
        <dbReference type="ARBA" id="ARBA00022755"/>
    </source>
</evidence>
<dbReference type="Pfam" id="PF02540">
    <property type="entry name" value="NAD_synthase"/>
    <property type="match status" value="1"/>
</dbReference>
<feature type="compositionally biased region" description="Low complexity" evidence="7">
    <location>
        <begin position="97"/>
        <end position="118"/>
    </location>
</feature>
<organism evidence="11">
    <name type="scientific">Anisakis simplex</name>
    <name type="common">Herring worm</name>
    <dbReference type="NCBI Taxonomy" id="6269"/>
    <lineage>
        <taxon>Eukaryota</taxon>
        <taxon>Metazoa</taxon>
        <taxon>Ecdysozoa</taxon>
        <taxon>Nematoda</taxon>
        <taxon>Chromadorea</taxon>
        <taxon>Rhabditida</taxon>
        <taxon>Spirurina</taxon>
        <taxon>Ascaridomorpha</taxon>
        <taxon>Ascaridoidea</taxon>
        <taxon>Anisakidae</taxon>
        <taxon>Anisakis</taxon>
        <taxon>Anisakis simplex complex</taxon>
    </lineage>
</organism>
<dbReference type="InterPro" id="IPR014729">
    <property type="entry name" value="Rossmann-like_a/b/a_fold"/>
</dbReference>
<feature type="compositionally biased region" description="Basic residues" evidence="7">
    <location>
        <begin position="144"/>
        <end position="165"/>
    </location>
</feature>
<dbReference type="PANTHER" id="PTHR11922:SF2">
    <property type="entry name" value="GMP SYNTHASE [GLUTAMINE-HYDROLYZING]"/>
    <property type="match status" value="1"/>
</dbReference>
<proteinExistence type="predicted"/>
<keyword evidence="5 6" id="KW-0067">ATP-binding</keyword>
<reference evidence="9 10" key="2">
    <citation type="submission" date="2018-11" db="EMBL/GenBank/DDBJ databases">
        <authorList>
            <consortium name="Pathogen Informatics"/>
        </authorList>
    </citation>
    <scope>NUCLEOTIDE SEQUENCE [LARGE SCALE GENOMIC DNA]</scope>
</reference>
<evidence type="ECO:0000313" key="9">
    <source>
        <dbReference type="EMBL" id="VDK55160.1"/>
    </source>
</evidence>
<dbReference type="OrthoDB" id="1724632at2759"/>
<accession>A0A0M3K4Z2</accession>
<dbReference type="WBParaSite" id="ASIM_0001603301-mRNA-1">
    <property type="protein sequence ID" value="ASIM_0001603301-mRNA-1"/>
    <property type="gene ID" value="ASIM_0001603301"/>
</dbReference>
<dbReference type="Gene3D" id="3.40.50.880">
    <property type="match status" value="1"/>
</dbReference>
<dbReference type="Proteomes" id="UP000267096">
    <property type="component" value="Unassembled WGS sequence"/>
</dbReference>
<dbReference type="GO" id="GO:0005829">
    <property type="term" value="C:cytosol"/>
    <property type="evidence" value="ECO:0007669"/>
    <property type="project" value="TreeGrafter"/>
</dbReference>
<dbReference type="PANTHER" id="PTHR11922">
    <property type="entry name" value="GMP SYNTHASE-RELATED"/>
    <property type="match status" value="1"/>
</dbReference>
<dbReference type="SUPFAM" id="SSF52402">
    <property type="entry name" value="Adenine nucleotide alpha hydrolases-like"/>
    <property type="match status" value="1"/>
</dbReference>